<name>A0ACB9P5N5_9MYRT</name>
<keyword evidence="2" id="KW-1185">Reference proteome</keyword>
<proteinExistence type="predicted"/>
<dbReference type="EMBL" id="CM042886">
    <property type="protein sequence ID" value="KAI4342586.1"/>
    <property type="molecule type" value="Genomic_DNA"/>
</dbReference>
<gene>
    <name evidence="1" type="ORF">MLD38_027196</name>
</gene>
<sequence length="157" mass="17751">MDLGKKKCRERANILSDKPYIIIKGQKRRMTEVVWDDHENVAQSPTFTSLADMLIFSDYIFPNLQDSYNNPASDSNPHVPAGAALISGGKSYFYWCEFYGFQDTLLDNQGRHCYESCTIQGAVDSIFGRELQDIGSGRSNWGRHIRDHSGTKKGHPT</sequence>
<comment type="caution">
    <text evidence="1">The sequence shown here is derived from an EMBL/GenBank/DDBJ whole genome shotgun (WGS) entry which is preliminary data.</text>
</comment>
<accession>A0ACB9P5N5</accession>
<organism evidence="1 2">
    <name type="scientific">Melastoma candidum</name>
    <dbReference type="NCBI Taxonomy" id="119954"/>
    <lineage>
        <taxon>Eukaryota</taxon>
        <taxon>Viridiplantae</taxon>
        <taxon>Streptophyta</taxon>
        <taxon>Embryophyta</taxon>
        <taxon>Tracheophyta</taxon>
        <taxon>Spermatophyta</taxon>
        <taxon>Magnoliopsida</taxon>
        <taxon>eudicotyledons</taxon>
        <taxon>Gunneridae</taxon>
        <taxon>Pentapetalae</taxon>
        <taxon>rosids</taxon>
        <taxon>malvids</taxon>
        <taxon>Myrtales</taxon>
        <taxon>Melastomataceae</taxon>
        <taxon>Melastomatoideae</taxon>
        <taxon>Melastomateae</taxon>
        <taxon>Melastoma</taxon>
    </lineage>
</organism>
<dbReference type="Proteomes" id="UP001057402">
    <property type="component" value="Chromosome 7"/>
</dbReference>
<protein>
    <submittedName>
        <fullName evidence="1">Uncharacterized protein</fullName>
    </submittedName>
</protein>
<reference evidence="2" key="1">
    <citation type="journal article" date="2023" name="Front. Plant Sci.">
        <title>Chromosomal-level genome assembly of Melastoma candidum provides insights into trichome evolution.</title>
        <authorList>
            <person name="Zhong Y."/>
            <person name="Wu W."/>
            <person name="Sun C."/>
            <person name="Zou P."/>
            <person name="Liu Y."/>
            <person name="Dai S."/>
            <person name="Zhou R."/>
        </authorList>
    </citation>
    <scope>NUCLEOTIDE SEQUENCE [LARGE SCALE GENOMIC DNA]</scope>
</reference>
<evidence type="ECO:0000313" key="2">
    <source>
        <dbReference type="Proteomes" id="UP001057402"/>
    </source>
</evidence>
<evidence type="ECO:0000313" key="1">
    <source>
        <dbReference type="EMBL" id="KAI4342586.1"/>
    </source>
</evidence>